<dbReference type="RefSeq" id="WP_153420656.1">
    <property type="nucleotide sequence ID" value="NZ_WFLM01000004.1"/>
</dbReference>
<keyword evidence="2" id="KW-1185">Reference proteome</keyword>
<reference evidence="1 2" key="1">
    <citation type="submission" date="2019-10" db="EMBL/GenBank/DDBJ databases">
        <title>New species of Slilvanegrellaceae.</title>
        <authorList>
            <person name="Pitt A."/>
            <person name="Hahn M.W."/>
        </authorList>
    </citation>
    <scope>NUCLEOTIDE SEQUENCE [LARGE SCALE GENOMIC DNA]</scope>
    <source>
        <strain evidence="1 2">SP-Ram-0.45-NSY-1</strain>
    </source>
</reference>
<evidence type="ECO:0008006" key="3">
    <source>
        <dbReference type="Google" id="ProtNLM"/>
    </source>
</evidence>
<accession>A0A6N6VUR8</accession>
<dbReference type="PROSITE" id="PS51257">
    <property type="entry name" value="PROKAR_LIPOPROTEIN"/>
    <property type="match status" value="1"/>
</dbReference>
<gene>
    <name evidence="1" type="ORF">GCL60_10385</name>
</gene>
<organism evidence="1 2">
    <name type="scientific">Silvanigrella paludirubra</name>
    <dbReference type="NCBI Taxonomy" id="2499159"/>
    <lineage>
        <taxon>Bacteria</taxon>
        <taxon>Pseudomonadati</taxon>
        <taxon>Bdellovibrionota</taxon>
        <taxon>Oligoflexia</taxon>
        <taxon>Silvanigrellales</taxon>
        <taxon>Silvanigrellaceae</taxon>
        <taxon>Silvanigrella</taxon>
    </lineage>
</organism>
<sequence length="310" mass="35615">MLKKFVKILSSLLIILILSLSLSGCKNQQRSPNLNSDIVFTKFSFNARKLGNINSAIESWEVNSQLHCSGLIFSDGNTYLIDQKFTKSGNETIDFPIGPRYNCELSIKSFNINKIDYFPQNKNSLFKIKRNNSNKIFRKYVNQKNYNDHKFITGKMNPDIFSLYIFEKANDTALFTSIYTAVFNDIEISFTSLDDPQYARIQIKNNSRSENSIKINEINLIALSDLSLQQRSKNNNDINYEGNYQCVDNDAEDNYIISRIKTLNSGSRCALVFKANNSTSTSRISIRIDNILYNLNINFKDNIWTAEINQ</sequence>
<evidence type="ECO:0000313" key="1">
    <source>
        <dbReference type="EMBL" id="KAB8037575.1"/>
    </source>
</evidence>
<name>A0A6N6VUR8_9BACT</name>
<proteinExistence type="predicted"/>
<dbReference type="EMBL" id="WFLM01000004">
    <property type="protein sequence ID" value="KAB8037575.1"/>
    <property type="molecule type" value="Genomic_DNA"/>
</dbReference>
<evidence type="ECO:0000313" key="2">
    <source>
        <dbReference type="Proteomes" id="UP000437748"/>
    </source>
</evidence>
<dbReference type="Proteomes" id="UP000437748">
    <property type="component" value="Unassembled WGS sequence"/>
</dbReference>
<comment type="caution">
    <text evidence="1">The sequence shown here is derived from an EMBL/GenBank/DDBJ whole genome shotgun (WGS) entry which is preliminary data.</text>
</comment>
<dbReference type="AlphaFoldDB" id="A0A6N6VUR8"/>
<protein>
    <recommendedName>
        <fullName evidence="3">Lipoprotein</fullName>
    </recommendedName>
</protein>